<dbReference type="InterPro" id="IPR027417">
    <property type="entry name" value="P-loop_NTPase"/>
</dbReference>
<proteinExistence type="inferred from homology"/>
<comment type="similarity">
    <text evidence="1">Belongs to the GSP E family.</text>
</comment>
<name>A0A3D8JZ08_9BURK</name>
<evidence type="ECO:0000313" key="6">
    <source>
        <dbReference type="Proteomes" id="UP000256838"/>
    </source>
</evidence>
<gene>
    <name evidence="5" type="ORF">DWV00_13955</name>
</gene>
<reference evidence="5 6" key="1">
    <citation type="submission" date="2018-08" db="EMBL/GenBank/DDBJ databases">
        <title>Paraburkholderia sp. DHOM06 isolated from forest soil.</title>
        <authorList>
            <person name="Gao Z.-H."/>
            <person name="Qiu L.-H."/>
        </authorList>
    </citation>
    <scope>NUCLEOTIDE SEQUENCE [LARGE SCALE GENOMIC DNA]</scope>
    <source>
        <strain evidence="5 6">DHOM06</strain>
    </source>
</reference>
<dbReference type="Gene3D" id="3.40.50.300">
    <property type="entry name" value="P-loop containing nucleotide triphosphate hydrolases"/>
    <property type="match status" value="1"/>
</dbReference>
<comment type="caution">
    <text evidence="5">The sequence shown here is derived from an EMBL/GenBank/DDBJ whole genome shotgun (WGS) entry which is preliminary data.</text>
</comment>
<dbReference type="Gene3D" id="3.30.450.90">
    <property type="match status" value="1"/>
</dbReference>
<dbReference type="SUPFAM" id="SSF160246">
    <property type="entry name" value="EspE N-terminal domain-like"/>
    <property type="match status" value="1"/>
</dbReference>
<dbReference type="PANTHER" id="PTHR30258:SF1">
    <property type="entry name" value="PROTEIN TRANSPORT PROTEIN HOFB HOMOLOG"/>
    <property type="match status" value="1"/>
</dbReference>
<dbReference type="GO" id="GO:0005886">
    <property type="term" value="C:plasma membrane"/>
    <property type="evidence" value="ECO:0007669"/>
    <property type="project" value="TreeGrafter"/>
</dbReference>
<dbReference type="SUPFAM" id="SSF52540">
    <property type="entry name" value="P-loop containing nucleoside triphosphate hydrolases"/>
    <property type="match status" value="1"/>
</dbReference>
<dbReference type="Pfam" id="PF00437">
    <property type="entry name" value="T2SSE"/>
    <property type="match status" value="1"/>
</dbReference>
<evidence type="ECO:0000313" key="5">
    <source>
        <dbReference type="EMBL" id="RDU98403.1"/>
    </source>
</evidence>
<dbReference type="OrthoDB" id="5790493at2"/>
<evidence type="ECO:0000256" key="1">
    <source>
        <dbReference type="ARBA" id="ARBA00006611"/>
    </source>
</evidence>
<feature type="domain" description="Bacterial type II secretion system protein E" evidence="4">
    <location>
        <begin position="379"/>
        <end position="393"/>
    </location>
</feature>
<dbReference type="InterPro" id="IPR001482">
    <property type="entry name" value="T2SS/T4SS_dom"/>
</dbReference>
<keyword evidence="6" id="KW-1185">Reference proteome</keyword>
<dbReference type="InterPro" id="IPR037257">
    <property type="entry name" value="T2SS_E_N_sf"/>
</dbReference>
<dbReference type="RefSeq" id="WP_115534159.1">
    <property type="nucleotide sequence ID" value="NZ_QRGA01000007.1"/>
</dbReference>
<dbReference type="EMBL" id="QRGA01000007">
    <property type="protein sequence ID" value="RDU98403.1"/>
    <property type="molecule type" value="Genomic_DNA"/>
</dbReference>
<keyword evidence="2" id="KW-0547">Nucleotide-binding</keyword>
<dbReference type="CDD" id="cd01129">
    <property type="entry name" value="PulE-GspE-like"/>
    <property type="match status" value="1"/>
</dbReference>
<dbReference type="GO" id="GO:0005524">
    <property type="term" value="F:ATP binding"/>
    <property type="evidence" value="ECO:0007669"/>
    <property type="project" value="UniProtKB-KW"/>
</dbReference>
<dbReference type="PANTHER" id="PTHR30258">
    <property type="entry name" value="TYPE II SECRETION SYSTEM PROTEIN GSPE-RELATED"/>
    <property type="match status" value="1"/>
</dbReference>
<evidence type="ECO:0000256" key="3">
    <source>
        <dbReference type="ARBA" id="ARBA00022840"/>
    </source>
</evidence>
<evidence type="ECO:0000259" key="4">
    <source>
        <dbReference type="PROSITE" id="PS00662"/>
    </source>
</evidence>
<sequence>MNLQATTPLVLDAALLSRARAAASASQRHIFAELEVLTGVEPRELLRALAQRLAMDVIETPEMLRLQPVFDRVSLARAMQRRCALLRDPSGNLIGVSTDPFDLDLRTWLATRANAAVDLRLALASDLQAYHTRMEESARAVDSVVTSADEGQGEGRTAQVLSFETVSEAASPAVKLVNSTLYDALKAGASDIHLESTATGLALKYRVDGVLDAAATIQGVEIAEQVISRLKVLAELDIAERRVPQDGSFRVAAGGRDIDLRVSIMPSIHGEDAVIRILDKRAMIEAYGALTLEALGYDGESLAALRRLAEEPYGMLLVTGPTGSGKTTTLYAALTEIHNGRDKIITIEDPVEYQLPGILQIPVNEKKGLTFARGLRSILRHDPDKIMVGEIRDRETAEIAVQSALTGHLVLTTVHANNVFDVFGRFNHMGIDPYAFVSALNGIWAQRLLRVNCKHCAAPYVPSDIELGRLGLTRADVADFAFRQGTGCGDCRGTGYRGRRAIAEILILDDEIRDMVVEKQPIRHIKEAARRNGTRQLREVALTMVRCGETTLAEVKRVTLNA</sequence>
<evidence type="ECO:0000256" key="2">
    <source>
        <dbReference type="ARBA" id="ARBA00022741"/>
    </source>
</evidence>
<dbReference type="GO" id="GO:0016887">
    <property type="term" value="F:ATP hydrolysis activity"/>
    <property type="evidence" value="ECO:0007669"/>
    <property type="project" value="TreeGrafter"/>
</dbReference>
<dbReference type="PROSITE" id="PS00662">
    <property type="entry name" value="T2SP_E"/>
    <property type="match status" value="1"/>
</dbReference>
<protein>
    <submittedName>
        <fullName evidence="5">Type II/IV secretion system protein</fullName>
    </submittedName>
</protein>
<accession>A0A3D8JZ08</accession>
<organism evidence="5 6">
    <name type="scientific">Trinickia dinghuensis</name>
    <dbReference type="NCBI Taxonomy" id="2291023"/>
    <lineage>
        <taxon>Bacteria</taxon>
        <taxon>Pseudomonadati</taxon>
        <taxon>Pseudomonadota</taxon>
        <taxon>Betaproteobacteria</taxon>
        <taxon>Burkholderiales</taxon>
        <taxon>Burkholderiaceae</taxon>
        <taxon>Trinickia</taxon>
    </lineage>
</organism>
<keyword evidence="3" id="KW-0067">ATP-binding</keyword>
<dbReference type="AlphaFoldDB" id="A0A3D8JZ08"/>
<dbReference type="Proteomes" id="UP000256838">
    <property type="component" value="Unassembled WGS sequence"/>
</dbReference>